<dbReference type="GeneID" id="117662722"/>
<feature type="compositionally biased region" description="Pro residues" evidence="1">
    <location>
        <begin position="1012"/>
        <end position="1021"/>
    </location>
</feature>
<feature type="region of interest" description="Disordered" evidence="1">
    <location>
        <begin position="1008"/>
        <end position="1088"/>
    </location>
</feature>
<dbReference type="RefSeq" id="XP_034268161.1">
    <property type="nucleotide sequence ID" value="XM_034412270.2"/>
</dbReference>
<feature type="region of interest" description="Disordered" evidence="1">
    <location>
        <begin position="248"/>
        <end position="278"/>
    </location>
</feature>
<feature type="compositionally biased region" description="Low complexity" evidence="1">
    <location>
        <begin position="248"/>
        <end position="259"/>
    </location>
</feature>
<name>A0A6P9BIV1_PANGU</name>
<evidence type="ECO:0000256" key="1">
    <source>
        <dbReference type="SAM" id="MobiDB-lite"/>
    </source>
</evidence>
<dbReference type="Gene3D" id="2.20.70.30">
    <property type="entry name" value="Nascent polypeptide-associated complex domain"/>
    <property type="match status" value="1"/>
</dbReference>
<dbReference type="CTD" id="4666"/>
<feature type="compositionally biased region" description="Acidic residues" evidence="1">
    <location>
        <begin position="1036"/>
        <end position="1049"/>
    </location>
</feature>
<feature type="compositionally biased region" description="Pro residues" evidence="1">
    <location>
        <begin position="577"/>
        <end position="597"/>
    </location>
</feature>
<feature type="region of interest" description="Disordered" evidence="1">
    <location>
        <begin position="1"/>
        <end position="66"/>
    </location>
</feature>
<feature type="region of interest" description="Disordered" evidence="1">
    <location>
        <begin position="187"/>
        <end position="222"/>
    </location>
</feature>
<feature type="compositionally biased region" description="Low complexity" evidence="1">
    <location>
        <begin position="753"/>
        <end position="767"/>
    </location>
</feature>
<dbReference type="KEGG" id="pgut:117662722"/>
<organism evidence="3 4">
    <name type="scientific">Pantherophis guttatus</name>
    <name type="common">Corn snake</name>
    <name type="synonym">Elaphe guttata</name>
    <dbReference type="NCBI Taxonomy" id="94885"/>
    <lineage>
        <taxon>Eukaryota</taxon>
        <taxon>Metazoa</taxon>
        <taxon>Chordata</taxon>
        <taxon>Craniata</taxon>
        <taxon>Vertebrata</taxon>
        <taxon>Euteleostomi</taxon>
        <taxon>Lepidosauria</taxon>
        <taxon>Squamata</taxon>
        <taxon>Bifurcata</taxon>
        <taxon>Unidentata</taxon>
        <taxon>Episquamata</taxon>
        <taxon>Toxicofera</taxon>
        <taxon>Serpentes</taxon>
        <taxon>Colubroidea</taxon>
        <taxon>Colubridae</taxon>
        <taxon>Colubrinae</taxon>
        <taxon>Pantherophis</taxon>
    </lineage>
</organism>
<dbReference type="GO" id="GO:0005854">
    <property type="term" value="C:nascent polypeptide-associated complex"/>
    <property type="evidence" value="ECO:0007669"/>
    <property type="project" value="InterPro"/>
</dbReference>
<dbReference type="InParanoid" id="A0A6P9BIV1"/>
<feature type="region of interest" description="Disordered" evidence="1">
    <location>
        <begin position="920"/>
        <end position="972"/>
    </location>
</feature>
<dbReference type="PROSITE" id="PS51151">
    <property type="entry name" value="NAC_AB"/>
    <property type="match status" value="1"/>
</dbReference>
<dbReference type="Gene3D" id="1.10.8.10">
    <property type="entry name" value="DNA helicase RuvA subunit, C-terminal domain"/>
    <property type="match status" value="1"/>
</dbReference>
<feature type="compositionally biased region" description="Low complexity" evidence="1">
    <location>
        <begin position="617"/>
        <end position="626"/>
    </location>
</feature>
<dbReference type="CDD" id="cd14415">
    <property type="entry name" value="UBA_NACA_NACP1"/>
    <property type="match status" value="1"/>
</dbReference>
<dbReference type="PANTHER" id="PTHR21713">
    <property type="entry name" value="NASCENT POLYPEPTIDE ASSOCIATED COMPLEX ALPHA SUBUNIT-RELATED"/>
    <property type="match status" value="1"/>
</dbReference>
<dbReference type="SMART" id="SM01407">
    <property type="entry name" value="NAC"/>
    <property type="match status" value="1"/>
</dbReference>
<sequence>MEMPGEATETVPATEQELPQPQAETGLAFPTCGLQQAPAPGAPMETMSKPVAAKNPEVGGKDSQAGTALECSASAIPASFPGAAEAPPVCSQPPILASAAVSTSSTYSPLHPSSSCRDANSPLASLCPFTIPPELVTSVSTVQATPDAALSSADSVMLSQTLSPVKPPVMAGIAPVGIPLPLGPVTSPPASGISSESLTSAPSTSPISPAGTTSAASVSPVPSSPGPVPFILPIAPVSPPMTTAPIPAEVPAPTVASPSSPTPFPPNSAGAPALSPTLPILNTATPTLDPVAHISSFLPPRQSSIPISSVPSLPDSMTVPSPIISPMPVSIPGCPAGSPTESASHPVTPLAPISSSEIPASFPKVSGADPLSPAKLSPAIPPAKSTSGPESSIMSPAKPAPTPLLTEGPHGKLVSGSLPPVKLASGPAAPEVCPVSGPLSVSSQLQTPILAPVPDSVTTSLDKAMLASKQMAPAKSPVKPPSPSEHPADAIITAGPIMKPASGSVAPSVTPIGPSSPMPLSSQPESPTSVPISGSTSLGTSVSKPKELSTVLPSVKSASSSEISSDPVSSSGSVLTPPLPPSPPMKSPPSVPIPEPIFPSATASGLISAPGLPKGQPVKTVSSPVTPTGPPVEAAPLSAPVSSPVMPPIGPSPPASKMVPSVLEPAPAPSVSASVTPGIPVSQPAAVSGPVAAVEPALVSPASAMKPFSTSELASSSLSMAEYVSSPATPTAHIPAPISGSTALPVASEGVTPSSLAPASHPAAASEVPPPELQASPIVVAETASASVTPAAPAPIISPVGPTMAVSHTAPSVVPAPVTVPGTPATFPKPLSSPDLVASVIPPPGIAPLSSAVTPPTSPAAAFSIPVTLSPVSSPKLPPVSALDMSQVSISTGEAMPSQKMAPLPLAPADLSVSTPPLASSLTQLASPAPSPSTPVKKLEPSSVLPKPSPVAPAPGLAPEVTPSPISTTFEDDELPPLIPPEVHVEESPLQPVLVDFSPKTAVPLAEVPATAPLPPPPLPVKQPFLKNDKGSGTESDSDESVPELEEQDSTQATTQQAQLAAAAEIDEEPVSKAKQSRSEKKARKAMSKLGLRQVTGVTRVTIRKSKNILFVITKPDVYKSPASDTYIVFGEAKIEDLSQQAQLAAAEKFKVQGEAISNIQENTQTPTVQEESEEEEVDETGVEVKDIELVMSQANVSRAKAVRALKNNSNDIVNAIMELTM</sequence>
<feature type="region of interest" description="Disordered" evidence="1">
    <location>
        <begin position="330"/>
        <end position="398"/>
    </location>
</feature>
<dbReference type="FunFam" id="1.10.8.10:FF:000006">
    <property type="entry name" value="Putative nascent polypeptide-associated complex subunit alpha"/>
    <property type="match status" value="1"/>
</dbReference>
<protein>
    <submittedName>
        <fullName evidence="4">Nascent polypeptide-associated complex subunit alpha isoform X1</fullName>
    </submittedName>
</protein>
<dbReference type="Proteomes" id="UP001652622">
    <property type="component" value="Unplaced"/>
</dbReference>
<evidence type="ECO:0000259" key="2">
    <source>
        <dbReference type="PROSITE" id="PS51151"/>
    </source>
</evidence>
<dbReference type="InterPro" id="IPR016641">
    <property type="entry name" value="EGD2/NACA0like"/>
</dbReference>
<dbReference type="CDD" id="cd22054">
    <property type="entry name" value="NAC_NACA"/>
    <property type="match status" value="1"/>
</dbReference>
<feature type="compositionally biased region" description="Low complexity" evidence="1">
    <location>
        <begin position="194"/>
        <end position="221"/>
    </location>
</feature>
<feature type="region of interest" description="Disordered" evidence="1">
    <location>
        <begin position="745"/>
        <end position="770"/>
    </location>
</feature>
<feature type="compositionally biased region" description="Polar residues" evidence="1">
    <location>
        <begin position="518"/>
        <end position="543"/>
    </location>
</feature>
<feature type="region of interest" description="Disordered" evidence="1">
    <location>
        <begin position="467"/>
        <end position="641"/>
    </location>
</feature>
<dbReference type="OMA" id="LRFDWQE"/>
<feature type="compositionally biased region" description="Polar residues" evidence="1">
    <location>
        <begin position="11"/>
        <end position="23"/>
    </location>
</feature>
<keyword evidence="3" id="KW-1185">Reference proteome</keyword>
<proteinExistence type="predicted"/>
<dbReference type="Pfam" id="PF19026">
    <property type="entry name" value="UBA_HYPK"/>
    <property type="match status" value="1"/>
</dbReference>
<dbReference type="InterPro" id="IPR038187">
    <property type="entry name" value="NAC_A/B_dom_sf"/>
</dbReference>
<dbReference type="InterPro" id="IPR044034">
    <property type="entry name" value="NAC-like_UBA"/>
</dbReference>
<feature type="compositionally biased region" description="Polar residues" evidence="1">
    <location>
        <begin position="384"/>
        <end position="394"/>
    </location>
</feature>
<feature type="compositionally biased region" description="Low complexity" evidence="1">
    <location>
        <begin position="554"/>
        <end position="576"/>
    </location>
</feature>
<feature type="domain" description="NAC-A/B" evidence="2">
    <location>
        <begin position="1077"/>
        <end position="1142"/>
    </location>
</feature>
<dbReference type="InterPro" id="IPR002715">
    <property type="entry name" value="Nas_poly-pep-assoc_cplx_dom"/>
</dbReference>
<evidence type="ECO:0000313" key="4">
    <source>
        <dbReference type="RefSeq" id="XP_034268161.1"/>
    </source>
</evidence>
<dbReference type="AlphaFoldDB" id="A0A6P9BIV1"/>
<evidence type="ECO:0000313" key="3">
    <source>
        <dbReference type="Proteomes" id="UP001652622"/>
    </source>
</evidence>
<dbReference type="FunFam" id="2.20.70.30:FF:000002">
    <property type="entry name" value="Nascent polypeptide-associated complex (NAC), alpha subunit"/>
    <property type="match status" value="1"/>
</dbReference>
<accession>A0A6P9BIV1</accession>
<gene>
    <name evidence="4" type="primary">NACA</name>
</gene>
<feature type="compositionally biased region" description="Low complexity" evidence="1">
    <location>
        <begin position="1051"/>
        <end position="1064"/>
    </location>
</feature>
<dbReference type="Pfam" id="PF01849">
    <property type="entry name" value="NAC"/>
    <property type="match status" value="1"/>
</dbReference>
<reference evidence="4" key="1">
    <citation type="submission" date="2025-08" db="UniProtKB">
        <authorList>
            <consortium name="RefSeq"/>
        </authorList>
    </citation>
    <scope>IDENTIFICATION</scope>
    <source>
        <tissue evidence="4">Blood</tissue>
    </source>
</reference>